<feature type="region of interest" description="Disordered" evidence="1">
    <location>
        <begin position="64"/>
        <end position="123"/>
    </location>
</feature>
<organism evidence="2 3">
    <name type="scientific">Parasponia andersonii</name>
    <name type="common">Sponia andersonii</name>
    <dbReference type="NCBI Taxonomy" id="3476"/>
    <lineage>
        <taxon>Eukaryota</taxon>
        <taxon>Viridiplantae</taxon>
        <taxon>Streptophyta</taxon>
        <taxon>Embryophyta</taxon>
        <taxon>Tracheophyta</taxon>
        <taxon>Spermatophyta</taxon>
        <taxon>Magnoliopsida</taxon>
        <taxon>eudicotyledons</taxon>
        <taxon>Gunneridae</taxon>
        <taxon>Pentapetalae</taxon>
        <taxon>rosids</taxon>
        <taxon>fabids</taxon>
        <taxon>Rosales</taxon>
        <taxon>Cannabaceae</taxon>
        <taxon>Parasponia</taxon>
    </lineage>
</organism>
<comment type="caution">
    <text evidence="2">The sequence shown here is derived from an EMBL/GenBank/DDBJ whole genome shotgun (WGS) entry which is preliminary data.</text>
</comment>
<feature type="compositionally biased region" description="Basic and acidic residues" evidence="1">
    <location>
        <begin position="20"/>
        <end position="35"/>
    </location>
</feature>
<accession>A0A2P5D7T1</accession>
<gene>
    <name evidence="2" type="ORF">PanWU01x14_087880</name>
</gene>
<reference evidence="3" key="1">
    <citation type="submission" date="2016-06" db="EMBL/GenBank/DDBJ databases">
        <title>Parallel loss of symbiosis genes in relatives of nitrogen-fixing non-legume Parasponia.</title>
        <authorList>
            <person name="Van Velzen R."/>
            <person name="Holmer R."/>
            <person name="Bu F."/>
            <person name="Rutten L."/>
            <person name="Van Zeijl A."/>
            <person name="Liu W."/>
            <person name="Santuari L."/>
            <person name="Cao Q."/>
            <person name="Sharma T."/>
            <person name="Shen D."/>
            <person name="Roswanjaya Y."/>
            <person name="Wardhani T."/>
            <person name="Kalhor M.S."/>
            <person name="Jansen J."/>
            <person name="Van den Hoogen J."/>
            <person name="Gungor B."/>
            <person name="Hartog M."/>
            <person name="Hontelez J."/>
            <person name="Verver J."/>
            <person name="Yang W.-C."/>
            <person name="Schijlen E."/>
            <person name="Repin R."/>
            <person name="Schilthuizen M."/>
            <person name="Schranz E."/>
            <person name="Heidstra R."/>
            <person name="Miyata K."/>
            <person name="Fedorova E."/>
            <person name="Kohlen W."/>
            <person name="Bisseling T."/>
            <person name="Smit S."/>
            <person name="Geurts R."/>
        </authorList>
    </citation>
    <scope>NUCLEOTIDE SEQUENCE [LARGE SCALE GENOMIC DNA]</scope>
    <source>
        <strain evidence="3">cv. WU1-14</strain>
    </source>
</reference>
<feature type="compositionally biased region" description="Basic and acidic residues" evidence="1">
    <location>
        <begin position="100"/>
        <end position="123"/>
    </location>
</feature>
<evidence type="ECO:0000313" key="2">
    <source>
        <dbReference type="EMBL" id="PON69347.1"/>
    </source>
</evidence>
<evidence type="ECO:0000256" key="1">
    <source>
        <dbReference type="SAM" id="MobiDB-lite"/>
    </source>
</evidence>
<evidence type="ECO:0000313" key="3">
    <source>
        <dbReference type="Proteomes" id="UP000237105"/>
    </source>
</evidence>
<protein>
    <submittedName>
        <fullName evidence="2">Uncharacterized protein</fullName>
    </submittedName>
</protein>
<keyword evidence="3" id="KW-1185">Reference proteome</keyword>
<feature type="compositionally biased region" description="Basic and acidic residues" evidence="1">
    <location>
        <begin position="80"/>
        <end position="89"/>
    </location>
</feature>
<dbReference type="AlphaFoldDB" id="A0A2P5D7T1"/>
<proteinExistence type="predicted"/>
<feature type="compositionally biased region" description="Basic and acidic residues" evidence="1">
    <location>
        <begin position="1"/>
        <end position="13"/>
    </location>
</feature>
<dbReference type="Proteomes" id="UP000237105">
    <property type="component" value="Unassembled WGS sequence"/>
</dbReference>
<name>A0A2P5D7T1_PARAD</name>
<sequence length="123" mass="13836">MDIDAPMKEENKEVTPQVDEIDKNSKVSDEDKVDVPDVDINADDIIITLGFIPDGDLLAVEGVDSVNKHKDTVKDDEDEGKNAKENKEEEKEDKEDGNDEEKYKENDKDDKDDLDKGEGKVID</sequence>
<dbReference type="EMBL" id="JXTB01000056">
    <property type="protein sequence ID" value="PON69347.1"/>
    <property type="molecule type" value="Genomic_DNA"/>
</dbReference>
<feature type="compositionally biased region" description="Acidic residues" evidence="1">
    <location>
        <begin position="90"/>
        <end position="99"/>
    </location>
</feature>
<feature type="region of interest" description="Disordered" evidence="1">
    <location>
        <begin position="1"/>
        <end position="36"/>
    </location>
</feature>